<dbReference type="InterPro" id="IPR008906">
    <property type="entry name" value="HATC_C_dom"/>
</dbReference>
<evidence type="ECO:0000259" key="2">
    <source>
        <dbReference type="Pfam" id="PF05699"/>
    </source>
</evidence>
<dbReference type="InterPro" id="IPR012337">
    <property type="entry name" value="RNaseH-like_sf"/>
</dbReference>
<dbReference type="Pfam" id="PF05699">
    <property type="entry name" value="Dimer_Tnp_hAT"/>
    <property type="match status" value="1"/>
</dbReference>
<organism evidence="3 4">
    <name type="scientific">Spodoptera littoralis</name>
    <name type="common">Egyptian cotton leafworm</name>
    <dbReference type="NCBI Taxonomy" id="7109"/>
    <lineage>
        <taxon>Eukaryota</taxon>
        <taxon>Metazoa</taxon>
        <taxon>Ecdysozoa</taxon>
        <taxon>Arthropoda</taxon>
        <taxon>Hexapoda</taxon>
        <taxon>Insecta</taxon>
        <taxon>Pterygota</taxon>
        <taxon>Neoptera</taxon>
        <taxon>Endopterygota</taxon>
        <taxon>Lepidoptera</taxon>
        <taxon>Glossata</taxon>
        <taxon>Ditrysia</taxon>
        <taxon>Noctuoidea</taxon>
        <taxon>Noctuidae</taxon>
        <taxon>Amphipyrinae</taxon>
        <taxon>Spodoptera</taxon>
    </lineage>
</organism>
<dbReference type="AlphaFoldDB" id="A0A9P0HSX3"/>
<dbReference type="PANTHER" id="PTHR46289:SF14">
    <property type="entry name" value="DUF4371 DOMAIN-CONTAINING PROTEIN"/>
    <property type="match status" value="1"/>
</dbReference>
<evidence type="ECO:0000256" key="1">
    <source>
        <dbReference type="SAM" id="MobiDB-lite"/>
    </source>
</evidence>
<dbReference type="InterPro" id="IPR052958">
    <property type="entry name" value="IFN-induced_PKR_regulator"/>
</dbReference>
<gene>
    <name evidence="3" type="ORF">SPLIT_LOCUS35</name>
</gene>
<evidence type="ECO:0000313" key="4">
    <source>
        <dbReference type="Proteomes" id="UP001153321"/>
    </source>
</evidence>
<feature type="region of interest" description="Disordered" evidence="1">
    <location>
        <begin position="98"/>
        <end position="118"/>
    </location>
</feature>
<sequence>MIENDSTEKPVPRNEAKGIRIKLEKLETAFMVIFWNVILERLNKVSIQIQSSSVDVLTVSDLYGSLVEFIIAERENFDYFEEKAMEMSTLKEYQDKIKRQPKRKKMADETTNEEPEIPTNSRDYFRVNTFLVILDSLRAEIQKRHNAYLNFKDKFSFLTKMTELSTETVTEKAQSLVKYYTNDLEDDLIQECVHFQSHISSYKTAECALKPESNSLLSLSTFLRNQSLSNVYPNLDIALRIALSTPATNCSGERSFSCLKRVKNYQRSSLSQEKMNSLALLYIEAEIMNTINYDDIINDFAIKKARKKCIS</sequence>
<dbReference type="SUPFAM" id="SSF53098">
    <property type="entry name" value="Ribonuclease H-like"/>
    <property type="match status" value="1"/>
</dbReference>
<evidence type="ECO:0000313" key="3">
    <source>
        <dbReference type="EMBL" id="CAH1634673.1"/>
    </source>
</evidence>
<feature type="domain" description="HAT C-terminal dimerisation" evidence="2">
    <location>
        <begin position="227"/>
        <end position="286"/>
    </location>
</feature>
<proteinExistence type="predicted"/>
<keyword evidence="4" id="KW-1185">Reference proteome</keyword>
<name>A0A9P0HSX3_SPOLI</name>
<reference evidence="3" key="1">
    <citation type="submission" date="2022-02" db="EMBL/GenBank/DDBJ databases">
        <authorList>
            <person name="King R."/>
        </authorList>
    </citation>
    <scope>NUCLEOTIDE SEQUENCE</scope>
</reference>
<dbReference type="PANTHER" id="PTHR46289">
    <property type="entry name" value="52 KDA REPRESSOR OF THE INHIBITOR OF THE PROTEIN KINASE-LIKE PROTEIN-RELATED"/>
    <property type="match status" value="1"/>
</dbReference>
<dbReference type="Proteomes" id="UP001153321">
    <property type="component" value="Chromosome 1"/>
</dbReference>
<accession>A0A9P0HSX3</accession>
<protein>
    <recommendedName>
        <fullName evidence="2">HAT C-terminal dimerisation domain-containing protein</fullName>
    </recommendedName>
</protein>
<dbReference type="EMBL" id="LR824532">
    <property type="protein sequence ID" value="CAH1634673.1"/>
    <property type="molecule type" value="Genomic_DNA"/>
</dbReference>
<dbReference type="GO" id="GO:0046983">
    <property type="term" value="F:protein dimerization activity"/>
    <property type="evidence" value="ECO:0007669"/>
    <property type="project" value="InterPro"/>
</dbReference>